<evidence type="ECO:0000256" key="7">
    <source>
        <dbReference type="HAMAP-Rule" id="MF_01629"/>
    </source>
</evidence>
<evidence type="ECO:0000256" key="9">
    <source>
        <dbReference type="PIRSR" id="PIRSR000190-2"/>
    </source>
</evidence>
<dbReference type="GO" id="GO:0010181">
    <property type="term" value="F:FMN binding"/>
    <property type="evidence" value="ECO:0007669"/>
    <property type="project" value="UniProtKB-UniRule"/>
</dbReference>
<evidence type="ECO:0000313" key="13">
    <source>
        <dbReference type="Proteomes" id="UP000271339"/>
    </source>
</evidence>
<dbReference type="EMBL" id="REFC01000012">
    <property type="protein sequence ID" value="RMA64185.1"/>
    <property type="molecule type" value="Genomic_DNA"/>
</dbReference>
<dbReference type="SUPFAM" id="SSF50475">
    <property type="entry name" value="FMN-binding split barrel"/>
    <property type="match status" value="1"/>
</dbReference>
<comment type="cofactor">
    <cofactor evidence="7 9">
        <name>FMN</name>
        <dbReference type="ChEBI" id="CHEBI:58210"/>
    </cofactor>
    <text evidence="7 9">Binds 1 FMN per subunit.</text>
</comment>
<keyword evidence="5 7" id="KW-0560">Oxidoreductase</keyword>
<feature type="binding site" evidence="7 8">
    <location>
        <position position="129"/>
    </location>
    <ligand>
        <name>substrate</name>
    </ligand>
</feature>
<keyword evidence="13" id="KW-1185">Reference proteome</keyword>
<comment type="function">
    <text evidence="7">Catalyzes the oxidation of either pyridoxine 5'-phosphate (PNP) or pyridoxamine 5'-phosphate (PMP) into pyridoxal 5'-phosphate (PLP).</text>
</comment>
<feature type="binding site" evidence="7 9">
    <location>
        <position position="85"/>
    </location>
    <ligand>
        <name>FMN</name>
        <dbReference type="ChEBI" id="CHEBI:58210"/>
    </ligand>
</feature>
<comment type="catalytic activity">
    <reaction evidence="7">
        <text>pyridoxine 5'-phosphate + O2 = pyridoxal 5'-phosphate + H2O2</text>
        <dbReference type="Rhea" id="RHEA:15149"/>
        <dbReference type="ChEBI" id="CHEBI:15379"/>
        <dbReference type="ChEBI" id="CHEBI:16240"/>
        <dbReference type="ChEBI" id="CHEBI:58589"/>
        <dbReference type="ChEBI" id="CHEBI:597326"/>
        <dbReference type="EC" id="1.4.3.5"/>
    </reaction>
</comment>
<dbReference type="FunFam" id="2.30.110.10:FF:000020">
    <property type="entry name" value="PNPO isoform 11"/>
    <property type="match status" value="1"/>
</dbReference>
<dbReference type="Pfam" id="PF01243">
    <property type="entry name" value="PNPOx_N"/>
    <property type="match status" value="1"/>
</dbReference>
<dbReference type="Proteomes" id="UP000271339">
    <property type="component" value="Unassembled WGS sequence"/>
</dbReference>
<evidence type="ECO:0000256" key="6">
    <source>
        <dbReference type="ARBA" id="ARBA00023096"/>
    </source>
</evidence>
<comment type="caution">
    <text evidence="7">Lacks conserved residue(s) required for the propagation of feature annotation.</text>
</comment>
<comment type="catalytic activity">
    <reaction evidence="7">
        <text>pyridoxamine 5'-phosphate + O2 + H2O = pyridoxal 5'-phosphate + H2O2 + NH4(+)</text>
        <dbReference type="Rhea" id="RHEA:15817"/>
        <dbReference type="ChEBI" id="CHEBI:15377"/>
        <dbReference type="ChEBI" id="CHEBI:15379"/>
        <dbReference type="ChEBI" id="CHEBI:16240"/>
        <dbReference type="ChEBI" id="CHEBI:28938"/>
        <dbReference type="ChEBI" id="CHEBI:58451"/>
        <dbReference type="ChEBI" id="CHEBI:597326"/>
        <dbReference type="EC" id="1.4.3.5"/>
    </reaction>
</comment>
<feature type="domain" description="Pyridoxine 5'-phosphate oxidase dimerisation C-terminal" evidence="11">
    <location>
        <begin position="174"/>
        <end position="214"/>
    </location>
</feature>
<feature type="binding site" evidence="7 9">
    <location>
        <begin position="142"/>
        <end position="143"/>
    </location>
    <ligand>
        <name>FMN</name>
        <dbReference type="ChEBI" id="CHEBI:58210"/>
    </ligand>
</feature>
<evidence type="ECO:0000256" key="4">
    <source>
        <dbReference type="ARBA" id="ARBA00022643"/>
    </source>
</evidence>
<evidence type="ECO:0000259" key="11">
    <source>
        <dbReference type="Pfam" id="PF10590"/>
    </source>
</evidence>
<dbReference type="UniPathway" id="UPA01068">
    <property type="reaction ID" value="UER00304"/>
</dbReference>
<dbReference type="InterPro" id="IPR000659">
    <property type="entry name" value="Pyridox_Oxase"/>
</dbReference>
<dbReference type="EC" id="1.4.3.5" evidence="7"/>
<accession>A0A3L9Z1N4</accession>
<reference evidence="12 13" key="1">
    <citation type="submission" date="2018-10" db="EMBL/GenBank/DDBJ databases">
        <title>Genomic Encyclopedia of Archaeal and Bacterial Type Strains, Phase II (KMG-II): from individual species to whole genera.</title>
        <authorList>
            <person name="Goeker M."/>
        </authorList>
    </citation>
    <scope>NUCLEOTIDE SEQUENCE [LARGE SCALE GENOMIC DNA]</scope>
    <source>
        <strain evidence="12 13">DSM 23424</strain>
    </source>
</reference>
<dbReference type="GO" id="GO:0008615">
    <property type="term" value="P:pyridoxine biosynthetic process"/>
    <property type="evidence" value="ECO:0007669"/>
    <property type="project" value="UniProtKB-UniRule"/>
</dbReference>
<feature type="binding site" evidence="7 9">
    <location>
        <begin position="63"/>
        <end position="68"/>
    </location>
    <ligand>
        <name>FMN</name>
        <dbReference type="ChEBI" id="CHEBI:58210"/>
    </ligand>
</feature>
<sequence>MKENLHQDRKSYEKGTLSEATVDINPFQQFRSWFHETKNSGGVDEANAMTLTTIDLHGFPRGRVVLLKKYDELGFYFYTNYNSEKGKSIALNNKVSISFFWPNLERQIIIKGRALKTSEADSENYFHSRPKGSQLGAIVSQQSSVVANREVLEVKLKELEEAYEGKEIPKPEDWGGFLVKPMEFEFWQGRPNRLHDRIRYRLKGHDWIIERLAP</sequence>
<protein>
    <recommendedName>
        <fullName evidence="7">Pyridoxine/pyridoxamine 5'-phosphate oxidase</fullName>
        <ecNumber evidence="7">1.4.3.5</ecNumber>
    </recommendedName>
    <alternativeName>
        <fullName evidence="7">PNP/PMP oxidase</fullName>
        <shortName evidence="7">PNPOx</shortName>
    </alternativeName>
    <alternativeName>
        <fullName evidence="7">Pyridoxal 5'-phosphate synthase</fullName>
    </alternativeName>
</protein>
<evidence type="ECO:0000256" key="3">
    <source>
        <dbReference type="ARBA" id="ARBA00022630"/>
    </source>
</evidence>
<feature type="binding site" evidence="7 9">
    <location>
        <begin position="78"/>
        <end position="79"/>
    </location>
    <ligand>
        <name>FMN</name>
        <dbReference type="ChEBI" id="CHEBI:58210"/>
    </ligand>
</feature>
<keyword evidence="4 7" id="KW-0288">FMN</keyword>
<keyword evidence="3 7" id="KW-0285">Flavoprotein</keyword>
<gene>
    <name evidence="7" type="primary">pdxH</name>
    <name evidence="12" type="ORF">BXY75_1053</name>
</gene>
<evidence type="ECO:0000259" key="10">
    <source>
        <dbReference type="Pfam" id="PF01243"/>
    </source>
</evidence>
<comment type="pathway">
    <text evidence="7">Cofactor metabolism; pyridoxal 5'-phosphate salvage; pyridoxal 5'-phosphate from pyridoxine 5'-phosphate: step 1/1.</text>
</comment>
<feature type="binding site" evidence="7 8">
    <location>
        <position position="125"/>
    </location>
    <ligand>
        <name>substrate</name>
    </ligand>
</feature>
<proteinExistence type="inferred from homology"/>
<feature type="domain" description="Pyridoxamine 5'-phosphate oxidase N-terminal" evidence="10">
    <location>
        <begin position="43"/>
        <end position="160"/>
    </location>
</feature>
<evidence type="ECO:0000256" key="8">
    <source>
        <dbReference type="PIRSR" id="PIRSR000190-1"/>
    </source>
</evidence>
<dbReference type="PROSITE" id="PS01064">
    <property type="entry name" value="PYRIDOX_OXIDASE"/>
    <property type="match status" value="1"/>
</dbReference>
<keyword evidence="6 7" id="KW-0664">Pyridoxine biosynthesis</keyword>
<dbReference type="NCBIfam" id="TIGR00558">
    <property type="entry name" value="pdxH"/>
    <property type="match status" value="1"/>
</dbReference>
<feature type="binding site" evidence="7 9">
    <location>
        <position position="187"/>
    </location>
    <ligand>
        <name>FMN</name>
        <dbReference type="ChEBI" id="CHEBI:58210"/>
    </ligand>
</feature>
<dbReference type="OrthoDB" id="9780392at2"/>
<dbReference type="Gene3D" id="2.30.110.10">
    <property type="entry name" value="Electron Transport, Fmn-binding Protein, Chain A"/>
    <property type="match status" value="1"/>
</dbReference>
<dbReference type="HAMAP" id="MF_01629">
    <property type="entry name" value="PdxH"/>
    <property type="match status" value="1"/>
</dbReference>
<name>A0A3L9Z1N4_9FLAO</name>
<comment type="caution">
    <text evidence="12">The sequence shown here is derived from an EMBL/GenBank/DDBJ whole genome shotgun (WGS) entry which is preliminary data.</text>
</comment>
<evidence type="ECO:0000256" key="5">
    <source>
        <dbReference type="ARBA" id="ARBA00023002"/>
    </source>
</evidence>
<dbReference type="InterPro" id="IPR011576">
    <property type="entry name" value="Pyridox_Oxase_N"/>
</dbReference>
<feature type="binding site" evidence="7 9">
    <location>
        <position position="107"/>
    </location>
    <ligand>
        <name>FMN</name>
        <dbReference type="ChEBI" id="CHEBI:58210"/>
    </ligand>
</feature>
<dbReference type="PANTHER" id="PTHR10851:SF0">
    <property type="entry name" value="PYRIDOXINE-5'-PHOSPHATE OXIDASE"/>
    <property type="match status" value="1"/>
</dbReference>
<comment type="similarity">
    <text evidence="1 7">Belongs to the pyridoxamine 5'-phosphate oxidase family.</text>
</comment>
<dbReference type="PIRSF" id="PIRSF000190">
    <property type="entry name" value="Pyd_amn-ph_oxd"/>
    <property type="match status" value="1"/>
</dbReference>
<dbReference type="InterPro" id="IPR019740">
    <property type="entry name" value="Pyridox_Oxase_CS"/>
</dbReference>
<feature type="binding site" evidence="7 8">
    <location>
        <position position="133"/>
    </location>
    <ligand>
        <name>substrate</name>
    </ligand>
</feature>
<feature type="binding site" evidence="7 9">
    <location>
        <position position="197"/>
    </location>
    <ligand>
        <name>FMN</name>
        <dbReference type="ChEBI" id="CHEBI:58210"/>
    </ligand>
</feature>
<feature type="binding site" evidence="8">
    <location>
        <begin position="9"/>
        <end position="12"/>
    </location>
    <ligand>
        <name>substrate</name>
    </ligand>
</feature>
<evidence type="ECO:0000256" key="2">
    <source>
        <dbReference type="ARBA" id="ARBA00011738"/>
    </source>
</evidence>
<dbReference type="InterPro" id="IPR019576">
    <property type="entry name" value="Pyridoxamine_oxidase_dimer_C"/>
</dbReference>
<dbReference type="RefSeq" id="WP_121906656.1">
    <property type="nucleotide sequence ID" value="NZ_REFC01000012.1"/>
</dbReference>
<comment type="pathway">
    <text evidence="7">Cofactor metabolism; pyridoxal 5'-phosphate salvage; pyridoxal 5'-phosphate from pyridoxamine 5'-phosphate: step 1/1.</text>
</comment>
<dbReference type="AlphaFoldDB" id="A0A3L9Z1N4"/>
<organism evidence="12 13">
    <name type="scientific">Ulvibacter antarcticus</name>
    <dbReference type="NCBI Taxonomy" id="442714"/>
    <lineage>
        <taxon>Bacteria</taxon>
        <taxon>Pseudomonadati</taxon>
        <taxon>Bacteroidota</taxon>
        <taxon>Flavobacteriia</taxon>
        <taxon>Flavobacteriales</taxon>
        <taxon>Flavobacteriaceae</taxon>
        <taxon>Ulvibacter</taxon>
    </lineage>
</organism>
<evidence type="ECO:0000313" key="12">
    <source>
        <dbReference type="EMBL" id="RMA64185.1"/>
    </source>
</evidence>
<dbReference type="NCBIfam" id="NF004231">
    <property type="entry name" value="PRK05679.1"/>
    <property type="match status" value="1"/>
</dbReference>
<dbReference type="InterPro" id="IPR012349">
    <property type="entry name" value="Split_barrel_FMN-bd"/>
</dbReference>
<comment type="subunit">
    <text evidence="2 7">Homodimer.</text>
</comment>
<feature type="binding site" evidence="7 8">
    <location>
        <position position="68"/>
    </location>
    <ligand>
        <name>substrate</name>
    </ligand>
</feature>
<dbReference type="Pfam" id="PF10590">
    <property type="entry name" value="PNP_phzG_C"/>
    <property type="match status" value="1"/>
</dbReference>
<evidence type="ECO:0000256" key="1">
    <source>
        <dbReference type="ARBA" id="ARBA00007301"/>
    </source>
</evidence>
<feature type="binding site" evidence="7 8">
    <location>
        <begin position="193"/>
        <end position="195"/>
    </location>
    <ligand>
        <name>substrate</name>
    </ligand>
</feature>
<dbReference type="PANTHER" id="PTHR10851">
    <property type="entry name" value="PYRIDOXINE-5-PHOSPHATE OXIDASE"/>
    <property type="match status" value="1"/>
</dbReference>
<dbReference type="GO" id="GO:0004733">
    <property type="term" value="F:pyridoxamine phosphate oxidase activity"/>
    <property type="evidence" value="ECO:0007669"/>
    <property type="project" value="UniProtKB-UniRule"/>
</dbReference>